<feature type="region of interest" description="Disordered" evidence="1">
    <location>
        <begin position="1"/>
        <end position="52"/>
    </location>
</feature>
<feature type="compositionally biased region" description="Pro residues" evidence="1">
    <location>
        <begin position="1"/>
        <end position="10"/>
    </location>
</feature>
<dbReference type="Proteomes" id="UP001162060">
    <property type="component" value="Unassembled WGS sequence"/>
</dbReference>
<evidence type="ECO:0000256" key="1">
    <source>
        <dbReference type="SAM" id="MobiDB-lite"/>
    </source>
</evidence>
<accession>A0AAV1TP58</accession>
<feature type="compositionally biased region" description="Basic residues" evidence="1">
    <location>
        <begin position="28"/>
        <end position="39"/>
    </location>
</feature>
<dbReference type="AlphaFoldDB" id="A0AAV1TP58"/>
<evidence type="ECO:0000313" key="3">
    <source>
        <dbReference type="Proteomes" id="UP001162060"/>
    </source>
</evidence>
<feature type="compositionally biased region" description="Basic and acidic residues" evidence="1">
    <location>
        <begin position="40"/>
        <end position="50"/>
    </location>
</feature>
<reference evidence="2" key="1">
    <citation type="submission" date="2024-01" db="EMBL/GenBank/DDBJ databases">
        <authorList>
            <person name="Webb A."/>
        </authorList>
    </citation>
    <scope>NUCLEOTIDE SEQUENCE</scope>
    <source>
        <strain evidence="2">Pm1</strain>
    </source>
</reference>
<evidence type="ECO:0000313" key="2">
    <source>
        <dbReference type="EMBL" id="CAK7923103.1"/>
    </source>
</evidence>
<name>A0AAV1TP58_9STRA</name>
<proteinExistence type="predicted"/>
<comment type="caution">
    <text evidence="2">The sequence shown here is derived from an EMBL/GenBank/DDBJ whole genome shotgun (WGS) entry which is preliminary data.</text>
</comment>
<gene>
    <name evidence="2" type="ORF">PM001_LOCUS8253</name>
</gene>
<sequence length="286" mass="31585">MLPQEPPASPLAPTQVVNNQTGTTASLIRKKRSKFRSKTRQSDGQDRSFSLDHVPCALPSVSMQQKRDTHHSSVCITDSIHSSCTDSMDRDSCSHSDESSESVAIPRRPGRPHPNRGALRCKTPNRKTLYHHAPDASSLASVQPGRFRYLKPEEIQSGQVADYDFAVIVNRVVQLPNCVTRAMDCFGCCCCGAPAVETTVGGPRSNRGCLDSIADASHERSGFRRLCRASSQHLSESEDEHRRIVTELCSQGLEVDIIDGGDSKGRCIQGTSFCWFGHQIQWSCRW</sequence>
<feature type="region of interest" description="Disordered" evidence="1">
    <location>
        <begin position="87"/>
        <end position="121"/>
    </location>
</feature>
<feature type="compositionally biased region" description="Polar residues" evidence="1">
    <location>
        <begin position="15"/>
        <end position="25"/>
    </location>
</feature>
<feature type="compositionally biased region" description="Basic and acidic residues" evidence="1">
    <location>
        <begin position="87"/>
        <end position="98"/>
    </location>
</feature>
<dbReference type="EMBL" id="CAKLBY020000067">
    <property type="protein sequence ID" value="CAK7923103.1"/>
    <property type="molecule type" value="Genomic_DNA"/>
</dbReference>
<organism evidence="2 3">
    <name type="scientific">Peronospora matthiolae</name>
    <dbReference type="NCBI Taxonomy" id="2874970"/>
    <lineage>
        <taxon>Eukaryota</taxon>
        <taxon>Sar</taxon>
        <taxon>Stramenopiles</taxon>
        <taxon>Oomycota</taxon>
        <taxon>Peronosporomycetes</taxon>
        <taxon>Peronosporales</taxon>
        <taxon>Peronosporaceae</taxon>
        <taxon>Peronospora</taxon>
    </lineage>
</organism>
<protein>
    <submittedName>
        <fullName evidence="2">Uncharacterized protein</fullName>
    </submittedName>
</protein>